<dbReference type="Proteomes" id="UP000293852">
    <property type="component" value="Unassembled WGS sequence"/>
</dbReference>
<keyword evidence="1" id="KW-0560">Oxidoreductase</keyword>
<dbReference type="InterPro" id="IPR006140">
    <property type="entry name" value="D-isomer_DH_NAD-bd"/>
</dbReference>
<proteinExistence type="predicted"/>
<evidence type="ECO:0000313" key="5">
    <source>
        <dbReference type="Proteomes" id="UP000293852"/>
    </source>
</evidence>
<dbReference type="SUPFAM" id="SSF51735">
    <property type="entry name" value="NAD(P)-binding Rossmann-fold domains"/>
    <property type="match status" value="1"/>
</dbReference>
<evidence type="ECO:0000256" key="2">
    <source>
        <dbReference type="ARBA" id="ARBA00023027"/>
    </source>
</evidence>
<comment type="caution">
    <text evidence="4">The sequence shown here is derived from an EMBL/GenBank/DDBJ whole genome shotgun (WGS) entry which is preliminary data.</text>
</comment>
<dbReference type="AlphaFoldDB" id="A0A4Q7M525"/>
<keyword evidence="5" id="KW-1185">Reference proteome</keyword>
<organism evidence="4 5">
    <name type="scientific">Xylanimonas ulmi</name>
    <dbReference type="NCBI Taxonomy" id="228973"/>
    <lineage>
        <taxon>Bacteria</taxon>
        <taxon>Bacillati</taxon>
        <taxon>Actinomycetota</taxon>
        <taxon>Actinomycetes</taxon>
        <taxon>Micrococcales</taxon>
        <taxon>Promicromonosporaceae</taxon>
        <taxon>Xylanimonas</taxon>
    </lineage>
</organism>
<accession>A0A4Q7M525</accession>
<feature type="domain" description="D-isomer specific 2-hydroxyacid dehydrogenase NAD-binding" evidence="3">
    <location>
        <begin position="142"/>
        <end position="313"/>
    </location>
</feature>
<evidence type="ECO:0000256" key="1">
    <source>
        <dbReference type="ARBA" id="ARBA00023002"/>
    </source>
</evidence>
<evidence type="ECO:0000259" key="3">
    <source>
        <dbReference type="Pfam" id="PF02826"/>
    </source>
</evidence>
<dbReference type="PANTHER" id="PTHR43333:SF1">
    <property type="entry name" value="D-ISOMER SPECIFIC 2-HYDROXYACID DEHYDROGENASE NAD-BINDING DOMAIN-CONTAINING PROTEIN"/>
    <property type="match status" value="1"/>
</dbReference>
<dbReference type="PANTHER" id="PTHR43333">
    <property type="entry name" value="2-HACID_DH_C DOMAIN-CONTAINING PROTEIN"/>
    <property type="match status" value="1"/>
</dbReference>
<dbReference type="GO" id="GO:0051287">
    <property type="term" value="F:NAD binding"/>
    <property type="evidence" value="ECO:0007669"/>
    <property type="project" value="InterPro"/>
</dbReference>
<dbReference type="Pfam" id="PF02826">
    <property type="entry name" value="2-Hacid_dh_C"/>
    <property type="match status" value="1"/>
</dbReference>
<dbReference type="RefSeq" id="WP_130415998.1">
    <property type="nucleotide sequence ID" value="NZ_SGWX01000001.1"/>
</dbReference>
<dbReference type="Gene3D" id="3.40.50.720">
    <property type="entry name" value="NAD(P)-binding Rossmann-like Domain"/>
    <property type="match status" value="2"/>
</dbReference>
<dbReference type="InterPro" id="IPR036291">
    <property type="entry name" value="NAD(P)-bd_dom_sf"/>
</dbReference>
<dbReference type="EMBL" id="SGWX01000001">
    <property type="protein sequence ID" value="RZS62511.1"/>
    <property type="molecule type" value="Genomic_DNA"/>
</dbReference>
<keyword evidence="2" id="KW-0520">NAD</keyword>
<dbReference type="OrthoDB" id="4324715at2"/>
<dbReference type="GO" id="GO:0016491">
    <property type="term" value="F:oxidoreductase activity"/>
    <property type="evidence" value="ECO:0007669"/>
    <property type="project" value="UniProtKB-KW"/>
</dbReference>
<name>A0A4Q7M525_9MICO</name>
<dbReference type="CDD" id="cd05300">
    <property type="entry name" value="2-Hacid_dh_1"/>
    <property type="match status" value="1"/>
</dbReference>
<sequence>MTKNRLRVAVATPLPEHLCTYIEDRLPQVELVRDQSLLPPQRWAADFGGDPSYRRTPAEQAAFEALVDSADVLYGIPDVDSRALARTVRANPSLRWVQVMAAGGGSQVRDAGLTRDELDRVTFTTGAGVHAGPLSEFALFGLLAGAKQLPRLADHKARREWSGRWAMGQIREQTVLVVGLGSIGREVARKASLLGARVLGVNLTTDPVEGVERVYAPDQIEQVAAEADAIVNTLPGTDATYHLISEKVFAQVRPGTTFVSVGRGTVVDESALTAALQDGRVGFAALDVFEVEPLPSESPLWTLPNVVVSPHTAANNATEELLLAELFCENVERLLAGAPLRNVVDTVAFF</sequence>
<protein>
    <submittedName>
        <fullName evidence="4">Phosphoglycerate dehydrogenase-like enzyme</fullName>
    </submittedName>
</protein>
<evidence type="ECO:0000313" key="4">
    <source>
        <dbReference type="EMBL" id="RZS62511.1"/>
    </source>
</evidence>
<reference evidence="4 5" key="1">
    <citation type="submission" date="2019-02" db="EMBL/GenBank/DDBJ databases">
        <title>Sequencing the genomes of 1000 actinobacteria strains.</title>
        <authorList>
            <person name="Klenk H.-P."/>
        </authorList>
    </citation>
    <scope>NUCLEOTIDE SEQUENCE [LARGE SCALE GENOMIC DNA]</scope>
    <source>
        <strain evidence="4 5">DSM 16932</strain>
    </source>
</reference>
<gene>
    <name evidence="4" type="ORF">EV386_2847</name>
</gene>